<gene>
    <name evidence="2" type="ORF">GFC01_03425</name>
</gene>
<dbReference type="OrthoDB" id="9843756at2"/>
<proteinExistence type="predicted"/>
<reference evidence="2 3" key="1">
    <citation type="submission" date="2019-10" db="EMBL/GenBank/DDBJ databases">
        <title>Comparative genomics of sulfur disproportionating microorganisms.</title>
        <authorList>
            <person name="Ward L.M."/>
            <person name="Bertran E."/>
            <person name="Johnston D."/>
        </authorList>
    </citation>
    <scope>NUCLEOTIDE SEQUENCE [LARGE SCALE GENOMIC DNA]</scope>
    <source>
        <strain evidence="2 3">DSM 14055</strain>
    </source>
</reference>
<dbReference type="AlphaFoldDB" id="A0A6N7IP09"/>
<accession>A0A6N7IP09</accession>
<dbReference type="Proteomes" id="UP000441717">
    <property type="component" value="Unassembled WGS sequence"/>
</dbReference>
<evidence type="ECO:0000256" key="1">
    <source>
        <dbReference type="SAM" id="Phobius"/>
    </source>
</evidence>
<keyword evidence="3" id="KW-1185">Reference proteome</keyword>
<keyword evidence="1" id="KW-1133">Transmembrane helix</keyword>
<keyword evidence="1" id="KW-0472">Membrane</keyword>
<dbReference type="EMBL" id="WHYR01000006">
    <property type="protein sequence ID" value="MQL51327.1"/>
    <property type="molecule type" value="Genomic_DNA"/>
</dbReference>
<protein>
    <submittedName>
        <fullName evidence="2">Uncharacterized protein</fullName>
    </submittedName>
</protein>
<evidence type="ECO:0000313" key="2">
    <source>
        <dbReference type="EMBL" id="MQL51327.1"/>
    </source>
</evidence>
<name>A0A6N7IP09_9FIRM</name>
<evidence type="ECO:0000313" key="3">
    <source>
        <dbReference type="Proteomes" id="UP000441717"/>
    </source>
</evidence>
<sequence>MEMETTLSPRDRQKFRHFKTIAAYVMVMLALLILWTGTDFLKEAVFKHYFNPSRHMVVDQDPVTGEIYAWKDVLGNVYTPDDPQVRMFPFGVTLLTLVVGLVGVGAYNILCQHFLMVLILQGQLTSLPSPRHNSPPMYPSY</sequence>
<keyword evidence="1" id="KW-0812">Transmembrane</keyword>
<comment type="caution">
    <text evidence="2">The sequence shown here is derived from an EMBL/GenBank/DDBJ whole genome shotgun (WGS) entry which is preliminary data.</text>
</comment>
<dbReference type="RefSeq" id="WP_152945253.1">
    <property type="nucleotide sequence ID" value="NZ_WHYR01000006.1"/>
</dbReference>
<feature type="transmembrane region" description="Helical" evidence="1">
    <location>
        <begin position="87"/>
        <end position="110"/>
    </location>
</feature>
<organism evidence="2 3">
    <name type="scientific">Desulfofundulus thermobenzoicus</name>
    <dbReference type="NCBI Taxonomy" id="29376"/>
    <lineage>
        <taxon>Bacteria</taxon>
        <taxon>Bacillati</taxon>
        <taxon>Bacillota</taxon>
        <taxon>Clostridia</taxon>
        <taxon>Eubacteriales</taxon>
        <taxon>Peptococcaceae</taxon>
        <taxon>Desulfofundulus</taxon>
    </lineage>
</organism>
<feature type="transmembrane region" description="Helical" evidence="1">
    <location>
        <begin position="21"/>
        <end position="38"/>
    </location>
</feature>